<keyword evidence="1" id="KW-0472">Membrane</keyword>
<reference evidence="2 3" key="1">
    <citation type="journal article" date="2019" name="Int. J. Syst. Evol. Microbiol.">
        <title>The Global Catalogue of Microorganisms (GCM) 10K type strain sequencing project: providing services to taxonomists for standard genome sequencing and annotation.</title>
        <authorList>
            <consortium name="The Broad Institute Genomics Platform"/>
            <consortium name="The Broad Institute Genome Sequencing Center for Infectious Disease"/>
            <person name="Wu L."/>
            <person name="Ma J."/>
        </authorList>
    </citation>
    <scope>NUCLEOTIDE SEQUENCE [LARGE SCALE GENOMIC DNA]</scope>
    <source>
        <strain evidence="2 3">NBRC 111368</strain>
    </source>
</reference>
<keyword evidence="1" id="KW-1133">Transmembrane helix</keyword>
<feature type="transmembrane region" description="Helical" evidence="1">
    <location>
        <begin position="55"/>
        <end position="74"/>
    </location>
</feature>
<dbReference type="Pfam" id="PF24364">
    <property type="entry name" value="DUF7520"/>
    <property type="match status" value="1"/>
</dbReference>
<accession>A0ABD5RXW6</accession>
<comment type="caution">
    <text evidence="2">The sequence shown here is derived from an EMBL/GenBank/DDBJ whole genome shotgun (WGS) entry which is preliminary data.</text>
</comment>
<keyword evidence="1" id="KW-0812">Transmembrane</keyword>
<organism evidence="2 3">
    <name type="scientific">Halobium palmae</name>
    <dbReference type="NCBI Taxonomy" id="1776492"/>
    <lineage>
        <taxon>Archaea</taxon>
        <taxon>Methanobacteriati</taxon>
        <taxon>Methanobacteriota</taxon>
        <taxon>Stenosarchaea group</taxon>
        <taxon>Halobacteria</taxon>
        <taxon>Halobacteriales</taxon>
        <taxon>Haloferacaceae</taxon>
        <taxon>Halobium</taxon>
    </lineage>
</organism>
<dbReference type="InterPro" id="IPR055942">
    <property type="entry name" value="DUF7520"/>
</dbReference>
<dbReference type="Proteomes" id="UP001596328">
    <property type="component" value="Unassembled WGS sequence"/>
</dbReference>
<name>A0ABD5RXW6_9EURY</name>
<dbReference type="EMBL" id="JBHSWU010000109">
    <property type="protein sequence ID" value="MFC6724145.1"/>
    <property type="molecule type" value="Genomic_DNA"/>
</dbReference>
<proteinExistence type="predicted"/>
<keyword evidence="3" id="KW-1185">Reference proteome</keyword>
<evidence type="ECO:0000313" key="3">
    <source>
        <dbReference type="Proteomes" id="UP001596328"/>
    </source>
</evidence>
<evidence type="ECO:0000256" key="1">
    <source>
        <dbReference type="SAM" id="Phobius"/>
    </source>
</evidence>
<feature type="transmembrane region" description="Helical" evidence="1">
    <location>
        <begin position="12"/>
        <end position="35"/>
    </location>
</feature>
<protein>
    <submittedName>
        <fullName evidence="2">Cox cluster protein</fullName>
    </submittedName>
</protein>
<sequence length="86" mass="9065">MSRQGLSGRRFVIGLYVLLVAVAGAAGYLTATFVPDVQRPAFLFLVELPATPLGFAVYGASTVALVLGVPLLLVRYVSRDLDGPEA</sequence>
<gene>
    <name evidence="2" type="ORF">ACFQE1_07110</name>
</gene>
<evidence type="ECO:0000313" key="2">
    <source>
        <dbReference type="EMBL" id="MFC6724145.1"/>
    </source>
</evidence>
<dbReference type="AlphaFoldDB" id="A0ABD5RXW6"/>